<evidence type="ECO:0000256" key="1">
    <source>
        <dbReference type="SAM" id="MobiDB-lite"/>
    </source>
</evidence>
<dbReference type="AlphaFoldDB" id="A0ABD3HAB4"/>
<accession>A0ABD3HAB4</accession>
<protein>
    <submittedName>
        <fullName evidence="2">Uncharacterized protein</fullName>
    </submittedName>
</protein>
<feature type="region of interest" description="Disordered" evidence="1">
    <location>
        <begin position="174"/>
        <end position="206"/>
    </location>
</feature>
<feature type="compositionally biased region" description="Basic and acidic residues" evidence="1">
    <location>
        <begin position="180"/>
        <end position="199"/>
    </location>
</feature>
<name>A0ABD3HAB4_9MARC</name>
<reference evidence="2 3" key="1">
    <citation type="submission" date="2024-09" db="EMBL/GenBank/DDBJ databases">
        <title>Chromosome-scale assembly of Riccia sorocarpa.</title>
        <authorList>
            <person name="Paukszto L."/>
        </authorList>
    </citation>
    <scope>NUCLEOTIDE SEQUENCE [LARGE SCALE GENOMIC DNA]</scope>
    <source>
        <strain evidence="2">LP-2024</strain>
        <tissue evidence="2">Aerial parts of the thallus</tissue>
    </source>
</reference>
<organism evidence="2 3">
    <name type="scientific">Riccia sorocarpa</name>
    <dbReference type="NCBI Taxonomy" id="122646"/>
    <lineage>
        <taxon>Eukaryota</taxon>
        <taxon>Viridiplantae</taxon>
        <taxon>Streptophyta</taxon>
        <taxon>Embryophyta</taxon>
        <taxon>Marchantiophyta</taxon>
        <taxon>Marchantiopsida</taxon>
        <taxon>Marchantiidae</taxon>
        <taxon>Marchantiales</taxon>
        <taxon>Ricciaceae</taxon>
        <taxon>Riccia</taxon>
    </lineage>
</organism>
<dbReference type="EMBL" id="JBJQOH010000004">
    <property type="protein sequence ID" value="KAL3688363.1"/>
    <property type="molecule type" value="Genomic_DNA"/>
</dbReference>
<gene>
    <name evidence="2" type="ORF">R1sor_014672</name>
</gene>
<evidence type="ECO:0000313" key="2">
    <source>
        <dbReference type="EMBL" id="KAL3688363.1"/>
    </source>
</evidence>
<evidence type="ECO:0000313" key="3">
    <source>
        <dbReference type="Proteomes" id="UP001633002"/>
    </source>
</evidence>
<comment type="caution">
    <text evidence="2">The sequence shown here is derived from an EMBL/GenBank/DDBJ whole genome shotgun (WGS) entry which is preliminary data.</text>
</comment>
<proteinExistence type="predicted"/>
<feature type="region of interest" description="Disordered" evidence="1">
    <location>
        <begin position="98"/>
        <end position="135"/>
    </location>
</feature>
<sequence length="472" mass="53368">MFQPLAERTLRNIFHVFHDEDDQTRRFADLDPWEKANVPFFIEMVKDTQRMFHDFERHCFTRLCDYAKATVALEECDQADEGKVEAYAYNCDTDIWSPNPGRKREKQASRPARSAGYAAESVSPNAGHRGQRGPLRLRHLSVSKADLKYRSGTRKKNDAAEEPVVPVVRAVADTAPQGDQHPDVSSEDHADHVPDERNPKRLKKKAATKDLSFGEFRNDLFFSMERKWVAIKSSLPETIEAIRLKKTTRTRGKSAAAIEELNSICQRLKSLGRRSRPFMIEGKRSEKGADLIMLEIPTGGAIKPDSECPSWNEFPADTNLPRMLLNLSSRILDDAGFVLILHAGSLQSSQQIADTLDAMRGAWTSFMSYDIVNETPSFMEHSRLEQEYWPFDKSNSGRDSLLVLNFNNKMAVDMGGEGLPVYAEQQAQVPQKMLTPVSVRASLKKHDIHGRNLFVDDEARKAREGSSDSQQV</sequence>
<dbReference type="Proteomes" id="UP001633002">
    <property type="component" value="Unassembled WGS sequence"/>
</dbReference>
<keyword evidence="3" id="KW-1185">Reference proteome</keyword>